<reference evidence="2 3" key="1">
    <citation type="journal article" date="2011" name="J. Bacteriol.">
        <title>Complete genome sequence of the thermoacidophilic crenarchaeon Thermoproteus uzoniensis 768-20.</title>
        <authorList>
            <person name="Mardanov A.V."/>
            <person name="Gumerov V.M."/>
            <person name="Beletsky A.V."/>
            <person name="Prokofeva M.I."/>
            <person name="Bonch-Osmolovskaya E.A."/>
            <person name="Ravin N.V."/>
            <person name="Skryabin K.G."/>
        </authorList>
    </citation>
    <scope>NUCLEOTIDE SEQUENCE [LARGE SCALE GENOMIC DNA]</scope>
    <source>
        <strain evidence="2 3">768-20</strain>
    </source>
</reference>
<feature type="coiled-coil region" evidence="1">
    <location>
        <begin position="24"/>
        <end position="51"/>
    </location>
</feature>
<dbReference type="eggNOG" id="arCOG05571">
    <property type="taxonomic scope" value="Archaea"/>
</dbReference>
<proteinExistence type="predicted"/>
<dbReference type="HOGENOM" id="CLU_200167_0_0_2"/>
<organism evidence="2 3">
    <name type="scientific">Thermoproteus uzoniensis (strain 768-20)</name>
    <dbReference type="NCBI Taxonomy" id="999630"/>
    <lineage>
        <taxon>Archaea</taxon>
        <taxon>Thermoproteota</taxon>
        <taxon>Thermoprotei</taxon>
        <taxon>Thermoproteales</taxon>
        <taxon>Thermoproteaceae</taxon>
        <taxon>Thermoproteus</taxon>
    </lineage>
</organism>
<keyword evidence="3" id="KW-1185">Reference proteome</keyword>
<dbReference type="AlphaFoldDB" id="F2L3C1"/>
<dbReference type="Proteomes" id="UP000008138">
    <property type="component" value="Chromosome"/>
</dbReference>
<dbReference type="STRING" id="999630.TUZN_0484"/>
<keyword evidence="1" id="KW-0175">Coiled coil</keyword>
<evidence type="ECO:0000256" key="1">
    <source>
        <dbReference type="SAM" id="Coils"/>
    </source>
</evidence>
<sequence length="55" mass="6291">MEGLGARAVLNYVLYEFEVGGPSREVVEEALRIAQRELDELQKVVKILQELKVYV</sequence>
<gene>
    <name evidence="2" type="ordered locus">TUZN_0484</name>
</gene>
<evidence type="ECO:0000313" key="2">
    <source>
        <dbReference type="EMBL" id="AEA11980.1"/>
    </source>
</evidence>
<name>F2L3C1_THEU7</name>
<dbReference type="KEGG" id="tuz:TUZN_0484"/>
<evidence type="ECO:0000313" key="3">
    <source>
        <dbReference type="Proteomes" id="UP000008138"/>
    </source>
</evidence>
<dbReference type="EMBL" id="CP002590">
    <property type="protein sequence ID" value="AEA11980.1"/>
    <property type="molecule type" value="Genomic_DNA"/>
</dbReference>
<protein>
    <submittedName>
        <fullName evidence="2">Uncharacterized protein</fullName>
    </submittedName>
</protein>
<accession>F2L3C1</accession>
<reference key="2">
    <citation type="submission" date="2011-03" db="EMBL/GenBank/DDBJ databases">
        <title>Complete genome sequence of the thermoacidophilic crenarchaeon Thermoproteus uzoniensis 768-20.</title>
        <authorList>
            <person name="Mardanov A.V."/>
            <person name="Gumerov V.M."/>
            <person name="Beletsky A.V."/>
            <person name="Prokofeva M.I."/>
            <person name="Bonch-Osmolovskaya E.A."/>
            <person name="Ravin N.V."/>
            <person name="Skryabin K.G."/>
        </authorList>
    </citation>
    <scope>NUCLEOTIDE SEQUENCE</scope>
    <source>
        <strain>768-20</strain>
    </source>
</reference>